<keyword evidence="9" id="KW-0505">Motor protein</keyword>
<dbReference type="PANTHER" id="PTHR12688">
    <property type="entry name" value="DYNEIN LIGHT INTERMEDIATE CHAIN"/>
    <property type="match status" value="1"/>
</dbReference>
<organism evidence="12 13">
    <name type="scientific">Gigaspora margarita</name>
    <dbReference type="NCBI Taxonomy" id="4874"/>
    <lineage>
        <taxon>Eukaryota</taxon>
        <taxon>Fungi</taxon>
        <taxon>Fungi incertae sedis</taxon>
        <taxon>Mucoromycota</taxon>
        <taxon>Glomeromycotina</taxon>
        <taxon>Glomeromycetes</taxon>
        <taxon>Diversisporales</taxon>
        <taxon>Gigasporaceae</taxon>
        <taxon>Gigaspora</taxon>
    </lineage>
</organism>
<dbReference type="GO" id="GO:0035974">
    <property type="term" value="C:meiotic spindle pole body"/>
    <property type="evidence" value="ECO:0007669"/>
    <property type="project" value="TreeGrafter"/>
</dbReference>
<feature type="compositionally biased region" description="Polar residues" evidence="11">
    <location>
        <begin position="520"/>
        <end position="542"/>
    </location>
</feature>
<feature type="region of interest" description="Disordered" evidence="11">
    <location>
        <begin position="213"/>
        <end position="233"/>
    </location>
</feature>
<evidence type="ECO:0000256" key="1">
    <source>
        <dbReference type="ARBA" id="ARBA00004245"/>
    </source>
</evidence>
<evidence type="ECO:0000256" key="3">
    <source>
        <dbReference type="ARBA" id="ARBA00022448"/>
    </source>
</evidence>
<evidence type="ECO:0000256" key="9">
    <source>
        <dbReference type="ARBA" id="ARBA00023175"/>
    </source>
</evidence>
<evidence type="ECO:0000256" key="8">
    <source>
        <dbReference type="ARBA" id="ARBA00023017"/>
    </source>
</evidence>
<dbReference type="Proteomes" id="UP000439903">
    <property type="component" value="Unassembled WGS sequence"/>
</dbReference>
<accession>A0A8H4A6Z5</accession>
<evidence type="ECO:0000256" key="4">
    <source>
        <dbReference type="ARBA" id="ARBA00022490"/>
    </source>
</evidence>
<name>A0A8H4A6Z5_GIGMA</name>
<keyword evidence="13" id="KW-1185">Reference proteome</keyword>
<keyword evidence="8" id="KW-0243">Dynein</keyword>
<dbReference type="GO" id="GO:0045504">
    <property type="term" value="F:dynein heavy chain binding"/>
    <property type="evidence" value="ECO:0007669"/>
    <property type="project" value="TreeGrafter"/>
</dbReference>
<dbReference type="EMBL" id="WTPW01001364">
    <property type="protein sequence ID" value="KAF0440735.1"/>
    <property type="molecule type" value="Genomic_DNA"/>
</dbReference>
<dbReference type="InterPro" id="IPR027417">
    <property type="entry name" value="P-loop_NTPase"/>
</dbReference>
<proteinExistence type="inferred from homology"/>
<feature type="region of interest" description="Disordered" evidence="11">
    <location>
        <begin position="520"/>
        <end position="572"/>
    </location>
</feature>
<dbReference type="GO" id="GO:0005524">
    <property type="term" value="F:ATP binding"/>
    <property type="evidence" value="ECO:0007669"/>
    <property type="project" value="UniProtKB-KW"/>
</dbReference>
<dbReference type="GO" id="GO:0005874">
    <property type="term" value="C:microtubule"/>
    <property type="evidence" value="ECO:0007669"/>
    <property type="project" value="UniProtKB-KW"/>
</dbReference>
<comment type="similarity">
    <text evidence="2">Belongs to the dynein light intermediate chain family.</text>
</comment>
<comment type="caution">
    <text evidence="12">The sequence shown here is derived from an EMBL/GenBank/DDBJ whole genome shotgun (WGS) entry which is preliminary data.</text>
</comment>
<keyword evidence="7" id="KW-0067">ATP-binding</keyword>
<dbReference type="AlphaFoldDB" id="A0A8H4A6Z5"/>
<keyword evidence="6" id="KW-0547">Nucleotide-binding</keyword>
<evidence type="ECO:0000313" key="12">
    <source>
        <dbReference type="EMBL" id="KAF0440735.1"/>
    </source>
</evidence>
<evidence type="ECO:0000256" key="11">
    <source>
        <dbReference type="SAM" id="MobiDB-lite"/>
    </source>
</evidence>
<dbReference type="GO" id="GO:0000226">
    <property type="term" value="P:microtubule cytoskeleton organization"/>
    <property type="evidence" value="ECO:0007669"/>
    <property type="project" value="TreeGrafter"/>
</dbReference>
<evidence type="ECO:0000313" key="13">
    <source>
        <dbReference type="Proteomes" id="UP000439903"/>
    </source>
</evidence>
<reference evidence="12 13" key="1">
    <citation type="journal article" date="2019" name="Environ. Microbiol.">
        <title>At the nexus of three kingdoms: the genome of the mycorrhizal fungus Gigaspora margarita provides insights into plant, endobacterial and fungal interactions.</title>
        <authorList>
            <person name="Venice F."/>
            <person name="Ghignone S."/>
            <person name="Salvioli di Fossalunga A."/>
            <person name="Amselem J."/>
            <person name="Novero M."/>
            <person name="Xianan X."/>
            <person name="Sedzielewska Toro K."/>
            <person name="Morin E."/>
            <person name="Lipzen A."/>
            <person name="Grigoriev I.V."/>
            <person name="Henrissat B."/>
            <person name="Martin F.M."/>
            <person name="Bonfante P."/>
        </authorList>
    </citation>
    <scope>NUCLEOTIDE SEQUENCE [LARGE SCALE GENOMIC DNA]</scope>
    <source>
        <strain evidence="12 13">BEG34</strain>
    </source>
</reference>
<feature type="region of interest" description="Disordered" evidence="11">
    <location>
        <begin position="482"/>
        <end position="505"/>
    </location>
</feature>
<evidence type="ECO:0000256" key="2">
    <source>
        <dbReference type="ARBA" id="ARBA00006831"/>
    </source>
</evidence>
<dbReference type="PANTHER" id="PTHR12688:SF0">
    <property type="entry name" value="DYNEIN LIGHT INTERMEDIATE CHAIN"/>
    <property type="match status" value="1"/>
</dbReference>
<keyword evidence="3" id="KW-0813">Transport</keyword>
<gene>
    <name evidence="12" type="ORF">F8M41_004037</name>
</gene>
<protein>
    <submittedName>
        <fullName evidence="12">Dynein light intermediate chain</fullName>
    </submittedName>
</protein>
<feature type="region of interest" description="Disordered" evidence="11">
    <location>
        <begin position="1"/>
        <end position="25"/>
    </location>
</feature>
<dbReference type="Pfam" id="PF05783">
    <property type="entry name" value="DLIC"/>
    <property type="match status" value="3"/>
</dbReference>
<evidence type="ECO:0000256" key="10">
    <source>
        <dbReference type="ARBA" id="ARBA00023212"/>
    </source>
</evidence>
<dbReference type="OrthoDB" id="27603at2759"/>
<sequence length="572" mass="63593">MVQKSNDATGDNQAPNDNGLGSDQQEDIWTSILKGVASSKIVPTKNLLILGDRESGKSTLIRQLKGEKDEEVYEVNGVSKDAEENDNFTQKHHSDLALSYSFTEVKDDEADTLARLGLYQLAGSQEAYQSLLHFALNSTTLSDSLVVIVLDWARPWTFVETLQRWIKFIELGIERVKKEGAVGAKDDWTKGKAVIDEMQGKLEHFIRNYTKNKNNAHESDTSTANGTVPASPEADEVALPLGDGVLTTNLAVPLVVVCTKSDNVTTLEKQMDYREEQFDYIQQSLRTICLKYGAALFYTTTRDPKTFENLRQYILHRLIESKSSSGDAKSTYPFKVEPNYVERDTVLVPTGWDSWNQIKYLRDGFDCDGLLQGWDLDMTGEKETTEDSEEVISAKKLYEDAIKNIDNEKPLSDPSIIEAEDEQVFFKRHYDTLQKANSERPPSPSVVGPMSAPQYPYANIGADIPEPETLTSSRPTIKKQAIATTSPPPGMQNGSQPVIPPGPQNEVLANFFQALLTKKNQSTNPGSSQPQLPSNEPPNNILPTKPISANAPSRKMVESELERMKKLSSHTA</sequence>
<evidence type="ECO:0000256" key="7">
    <source>
        <dbReference type="ARBA" id="ARBA00022840"/>
    </source>
</evidence>
<keyword evidence="10" id="KW-0206">Cytoskeleton</keyword>
<dbReference type="Gene3D" id="3.40.50.300">
    <property type="entry name" value="P-loop containing nucleotide triphosphate hydrolases"/>
    <property type="match status" value="1"/>
</dbReference>
<feature type="compositionally biased region" description="Basic and acidic residues" evidence="11">
    <location>
        <begin position="555"/>
        <end position="565"/>
    </location>
</feature>
<dbReference type="GO" id="GO:0005868">
    <property type="term" value="C:cytoplasmic dynein complex"/>
    <property type="evidence" value="ECO:0007669"/>
    <property type="project" value="InterPro"/>
</dbReference>
<dbReference type="GO" id="GO:0007018">
    <property type="term" value="P:microtubule-based movement"/>
    <property type="evidence" value="ECO:0007669"/>
    <property type="project" value="InterPro"/>
</dbReference>
<dbReference type="InterPro" id="IPR022780">
    <property type="entry name" value="Dynein_light_int_chain"/>
</dbReference>
<comment type="subcellular location">
    <subcellularLocation>
        <location evidence="1">Cytoplasm</location>
        <location evidence="1">Cytoskeleton</location>
    </subcellularLocation>
</comment>
<dbReference type="SUPFAM" id="SSF52540">
    <property type="entry name" value="P-loop containing nucleoside triphosphate hydrolases"/>
    <property type="match status" value="1"/>
</dbReference>
<feature type="compositionally biased region" description="Polar residues" evidence="11">
    <location>
        <begin position="1"/>
        <end position="23"/>
    </location>
</feature>
<evidence type="ECO:0000256" key="6">
    <source>
        <dbReference type="ARBA" id="ARBA00022741"/>
    </source>
</evidence>
<keyword evidence="4" id="KW-0963">Cytoplasm</keyword>
<dbReference type="InterPro" id="IPR008467">
    <property type="entry name" value="Dynein1_light_intermed_chain"/>
</dbReference>
<evidence type="ECO:0000256" key="5">
    <source>
        <dbReference type="ARBA" id="ARBA00022701"/>
    </source>
</evidence>
<keyword evidence="5" id="KW-0493">Microtubule</keyword>